<feature type="chain" id="PRO_5024348906" description="Ig-like domain-containing protein" evidence="2">
    <location>
        <begin position="35"/>
        <end position="245"/>
    </location>
</feature>
<accession>A0A5N5M853</accession>
<feature type="signal peptide" evidence="2">
    <location>
        <begin position="1"/>
        <end position="34"/>
    </location>
</feature>
<name>A0A5N5M853_PANHP</name>
<dbReference type="InterPro" id="IPR003599">
    <property type="entry name" value="Ig_sub"/>
</dbReference>
<dbReference type="EMBL" id="VFJC01000015">
    <property type="protein sequence ID" value="KAB5550633.1"/>
    <property type="molecule type" value="Genomic_DNA"/>
</dbReference>
<evidence type="ECO:0000256" key="1">
    <source>
        <dbReference type="SAM" id="MobiDB-lite"/>
    </source>
</evidence>
<dbReference type="InterPro" id="IPR013783">
    <property type="entry name" value="Ig-like_fold"/>
</dbReference>
<dbReference type="Pfam" id="PF07686">
    <property type="entry name" value="V-set"/>
    <property type="match status" value="1"/>
</dbReference>
<dbReference type="AlphaFoldDB" id="A0A5N5M853"/>
<sequence length="245" mass="27286">MLKDTFMTHNAKNSSQWMLFTILAVSCHLQVCLSECVPAVLASRKSLYIPEGGSVSLWCDILHCEQKWTGGWGIRQGYFTFLTPSPRVHLSNKTITDNATRLFLEIHNLNQSDSGVYQCNINWEESNSQGHVTKINVTEGSFDHFMLEPTEPTGRKLSFRLLVCAAASLCFPLALALAYCLSSDRQPAPPIPPPRSRNSSTARVKPKADVVYATMSLNRPRQQNTTQARMPTTAVIYSTLNFSTA</sequence>
<feature type="domain" description="Ig-like" evidence="3">
    <location>
        <begin position="38"/>
        <end position="138"/>
    </location>
</feature>
<keyword evidence="5" id="KW-1185">Reference proteome</keyword>
<reference evidence="4 5" key="1">
    <citation type="submission" date="2019-06" db="EMBL/GenBank/DDBJ databases">
        <title>A chromosome-scale genome assembly of the striped catfish, Pangasianodon hypophthalmus.</title>
        <authorList>
            <person name="Wen M."/>
            <person name="Zahm M."/>
            <person name="Roques C."/>
            <person name="Cabau C."/>
            <person name="Klopp C."/>
            <person name="Donnadieu C."/>
            <person name="Jouanno E."/>
            <person name="Avarre J.-C."/>
            <person name="Campet M."/>
            <person name="Ha T.T.T."/>
            <person name="Dugue R."/>
            <person name="Lampietro C."/>
            <person name="Louis A."/>
            <person name="Herpin A."/>
            <person name="Echchiki A."/>
            <person name="Berthelot C."/>
            <person name="Parey E."/>
            <person name="Roest-Crollius H."/>
            <person name="Braasch I."/>
            <person name="Postlethwait J."/>
            <person name="Bobe J."/>
            <person name="Montfort J."/>
            <person name="Bouchez O."/>
            <person name="Begum T."/>
            <person name="Schartl M."/>
            <person name="Guiguen Y."/>
        </authorList>
    </citation>
    <scope>NUCLEOTIDE SEQUENCE [LARGE SCALE GENOMIC DNA]</scope>
    <source>
        <strain evidence="4 5">Indonesia</strain>
        <tissue evidence="4">Blood</tissue>
    </source>
</reference>
<dbReference type="SMART" id="SM00409">
    <property type="entry name" value="IG"/>
    <property type="match status" value="1"/>
</dbReference>
<organism evidence="4 5">
    <name type="scientific">Pangasianodon hypophthalmus</name>
    <name type="common">Striped catfish</name>
    <name type="synonym">Helicophagus hypophthalmus</name>
    <dbReference type="NCBI Taxonomy" id="310915"/>
    <lineage>
        <taxon>Eukaryota</taxon>
        <taxon>Metazoa</taxon>
        <taxon>Chordata</taxon>
        <taxon>Craniata</taxon>
        <taxon>Vertebrata</taxon>
        <taxon>Euteleostomi</taxon>
        <taxon>Actinopterygii</taxon>
        <taxon>Neopterygii</taxon>
        <taxon>Teleostei</taxon>
        <taxon>Ostariophysi</taxon>
        <taxon>Siluriformes</taxon>
        <taxon>Pangasiidae</taxon>
        <taxon>Pangasianodon</taxon>
    </lineage>
</organism>
<dbReference type="Proteomes" id="UP000327468">
    <property type="component" value="Chromosome 14"/>
</dbReference>
<dbReference type="Gene3D" id="2.60.40.10">
    <property type="entry name" value="Immunoglobulins"/>
    <property type="match status" value="1"/>
</dbReference>
<evidence type="ECO:0000313" key="4">
    <source>
        <dbReference type="EMBL" id="KAB5550633.1"/>
    </source>
</evidence>
<dbReference type="SUPFAM" id="SSF48726">
    <property type="entry name" value="Immunoglobulin"/>
    <property type="match status" value="1"/>
</dbReference>
<keyword evidence="2" id="KW-0732">Signal</keyword>
<dbReference type="PROSITE" id="PS51257">
    <property type="entry name" value="PROKAR_LIPOPROTEIN"/>
    <property type="match status" value="1"/>
</dbReference>
<dbReference type="InterPro" id="IPR036179">
    <property type="entry name" value="Ig-like_dom_sf"/>
</dbReference>
<dbReference type="InterPro" id="IPR013106">
    <property type="entry name" value="Ig_V-set"/>
</dbReference>
<comment type="caution">
    <text evidence="4">The sequence shown here is derived from an EMBL/GenBank/DDBJ whole genome shotgun (WGS) entry which is preliminary data.</text>
</comment>
<protein>
    <recommendedName>
        <fullName evidence="3">Ig-like domain-containing protein</fullName>
    </recommendedName>
</protein>
<evidence type="ECO:0000259" key="3">
    <source>
        <dbReference type="PROSITE" id="PS50835"/>
    </source>
</evidence>
<dbReference type="InterPro" id="IPR007110">
    <property type="entry name" value="Ig-like_dom"/>
</dbReference>
<dbReference type="PROSITE" id="PS50835">
    <property type="entry name" value="IG_LIKE"/>
    <property type="match status" value="1"/>
</dbReference>
<evidence type="ECO:0000313" key="5">
    <source>
        <dbReference type="Proteomes" id="UP000327468"/>
    </source>
</evidence>
<proteinExistence type="predicted"/>
<gene>
    <name evidence="4" type="ORF">PHYPO_G00056030</name>
</gene>
<feature type="region of interest" description="Disordered" evidence="1">
    <location>
        <begin position="186"/>
        <end position="205"/>
    </location>
</feature>
<evidence type="ECO:0000256" key="2">
    <source>
        <dbReference type="SAM" id="SignalP"/>
    </source>
</evidence>